<dbReference type="GO" id="GO:0030246">
    <property type="term" value="F:carbohydrate binding"/>
    <property type="evidence" value="ECO:0007669"/>
    <property type="project" value="InterPro"/>
</dbReference>
<reference evidence="6" key="1">
    <citation type="submission" date="2015-07" db="EMBL/GenBank/DDBJ databases">
        <title>Fjat-14235 jcm11544.</title>
        <authorList>
            <person name="Liu B."/>
            <person name="Wang J."/>
            <person name="Zhu Y."/>
            <person name="Liu G."/>
            <person name="Chen Q."/>
            <person name="Chen Z."/>
            <person name="Lan J."/>
            <person name="Che J."/>
            <person name="Ge C."/>
            <person name="Shi H."/>
            <person name="Pan Z."/>
            <person name="Liu X."/>
        </authorList>
    </citation>
    <scope>NUCLEOTIDE SEQUENCE [LARGE SCALE GENOMIC DNA]</scope>
    <source>
        <strain evidence="6">JCM 11544</strain>
    </source>
</reference>
<dbReference type="Pfam" id="PF13620">
    <property type="entry name" value="CarboxypepD_reg"/>
    <property type="match status" value="23"/>
</dbReference>
<dbReference type="PATRIC" id="fig|189381.12.peg.2442"/>
<evidence type="ECO:0000256" key="3">
    <source>
        <dbReference type="ARBA" id="ARBA00022729"/>
    </source>
</evidence>
<feature type="domain" description="Fibronectin type-III" evidence="4">
    <location>
        <begin position="2204"/>
        <end position="2309"/>
    </location>
</feature>
<dbReference type="InterPro" id="IPR003961">
    <property type="entry name" value="FN3_dom"/>
</dbReference>
<dbReference type="SUPFAM" id="SSF49464">
    <property type="entry name" value="Carboxypeptidase regulatory domain-like"/>
    <property type="match status" value="10"/>
</dbReference>
<name>A0A0M0G5P2_9BACI</name>
<keyword evidence="2" id="KW-0964">Secreted</keyword>
<proteinExistence type="inferred from homology"/>
<protein>
    <recommendedName>
        <fullName evidence="4">Fibronectin type-III domain-containing protein</fullName>
    </recommendedName>
</protein>
<dbReference type="RefSeq" id="WP_053428351.1">
    <property type="nucleotide sequence ID" value="NZ_LGUE01000004.1"/>
</dbReference>
<dbReference type="InterPro" id="IPR008969">
    <property type="entry name" value="CarboxyPept-like_regulatory"/>
</dbReference>
<dbReference type="SUPFAM" id="SSF49478">
    <property type="entry name" value="Cna protein B-type domain"/>
    <property type="match status" value="1"/>
</dbReference>
<sequence>MAFPSNDQFTPIEVGGVPLFDVVGDENPPSTDIVGNSTFPAGFFAYDGTNVYFRIRLDGDPRNTQLTGFRNFSWGVLINTTGVAGTYNWLFNVDGLNNRVGLVRNTVVQVNSWTDQAEGTNGNGAPNVSRPITNFDFARVSPANSSLGGTQDFFLDWFLPASVFFSTLGITDMSELRIVSFTSANSNNYNKDSLRTSEGFSFTNAFSNPVTADDADVRARLRTTKQLTSGPTSVVLGQQATWTGTIRVQNTGDSNATTIFLQDTIGPDVVTSFVVNSVTQGLISYNPATKLLTWNVGNLGEEATATLTFTLIGSYTTSGTRLLDRVVATGVDSYSGGTLTSNTTVVNVNVLAAATINGTITDQTTGLVLPNTTVTLLQGVTVIATTSSNAAGFYSFTNVVPGNYTVQASRTNYTTASVNTSVSSGSSQTVNIALQPLTSNITGNVSSGGPINNATIVLTNTSGTVVATTTTNAAGNYSFTGITPGSYNLSVNAAGFQSQTAGVTTVANQTAIVNFVLVANPGAISGTVRDSVTNAPIQGSTVELLTPTGILLSTTVSDVTGQYTFGNLAPGSYQVRAVALGYSTSTVSAQVVSGATTTANLFLQQNPGTVSGQVRDAATQLPIQGATVQAIDSQGFVIDAFTTNASGQYTFANLLPGSYTFVFTATGYGSQTKGATVISNTTTILDAELAQIAGTLTGTITDPGSAPIPNATVTIFQNNVQIASVLTDAAGNYTIPGLSPGSYTVSIGALNYSTLTLGTSIASGQTTVLNATLTPNPGTLTGLVTDTGSTPLSGVNITVTTSSGTGTIVATTVTGNDGTYTVPGLAPGNYIVVASGTNFQQGSEGATITSGGTTVVNFILAANPGSLAGTITNAQTGTPIAGANVQVRILDAGGSIIATVSSDTNGQYAVGNLAPGFYTVVASAPNFQTNSATVQVFSNQTATGDVALVPNPGSLFGTVTSSIGSTPIPGATVSVINSSGILITSVLTDQAGNFTVSGLAPDTYTVTVSAQDFQGGSVGAVVVSGQTTPIAVQLQPFPGQIIGTVTPEVSNTVVELRDVNNVFIDSFITNPDGTFSFNNLAPGVYTVTASAPNYTSAQGGATVTSGGTAVVNLTIVPNPASVSGRITTTGGAPLATSAVQVLNTNGILVATGSSDANGFYTVGGLPAGSYTVVATALNYGQQVRGVTLTIGQDLMNVDFFLSPDTGNLTGHVSDLATGAPLSGASVVVLDATTQLPIATTTTSLFGNYVLNGLAPGTYIVRASLANYSTSEVGAIVLSNQNSTANIALQANPGSISGNVVDINGNPITGNNIQVTVTNENNVVVSTFFANPDGTYQVPQLAPGTYFVTAGAPGFASSTVSAIVNAGQTVPVTNVLTPNPVTVTATVLILGTSTPIAGSQVQIKTANNIVIANGTTDAAGNVTFTELPAGTLIVSADAPGFGTDSKSVFANPGESLTVVLFLPDDPGQVVGIVTNLATGAPIPNATITLTDLTGVVVSTAVTDTAGRYAFTGVTPGPYRVTANATNFGPEISGVTVAPNVISNVSFALQPNPGVIQGTVRDAVTNLPIPNASITIRQFSGDGPIITTTLTDANGFFQTTQLSPRSYVVVASKEGYSTATVSAEVVSNSVTSVELFLSPNPGAVQGTVRDAATSQPIPDTLVRVVNNQGTIIAFIHTDSNGFYYLGGLAPGDYTVVAVNPLYQTGFAETMILPNVTNTVNFSLQSNPATLSGLVFDAVDQSPLPGTVIEVRLAGTNILVRRVTSDENGRYIISGLPAGTFDVIAELQNYSLSTNTVFLSAGESEILNIPMRPFPATVTGTVYDAATQLPIAGALVRLLIQNTDIEVTSTLTSSDGTYSLGNIAPGQYNLIFSADGYGNVVRQITLEPNEVEVVDAFLDPNPATLTGRVFDQGTGISIQGALVRVFNQDGIFITSTLTDANGMYELPGIAAGLYSVIYSATGYGAEARTVALPAGATVTVNVGLIAESASIQGTVRDAVTGLPIPAALVQVFTIGTTIPIASVQTDQQGRYVISGLLPEEYRVVYSAPTYQSETFILFFNPGETKTVDAELTKLPSRIIGVVTDIVTGLPIPNATVILLLEGTEIIVASTNTDQDGNYSLNGLSPGNYNLRFEATGYLTETLSIQLGVAETLTVDESLRLLFGTVIGTVREALTGEPIRNALVLAFSVNGLPLGAAIADINGNYSIDGLPSGPIVLVVRATGFQTQMREVTIIGGETIQENFNLLGDPAVITGFITDVRTGEPVPQALVQVYPFGSDVPIRSTLSTQNGFYILFGLPPGRYVIRVRAFGYPEKFVEVTLLEGQVLRLDIQLGNVNPPPPNDLRPECIKADKLYDWVFAPFRESQKVMIPPDCRGIVEDALALGEDVTISCSTGAASCRVIGYENGRPGVVNVRIEIPVTLTLEVEEGGSCVIEYRAYLDRSLAVCIPDGLNAGNIDCSLLEVKCMVDGGVLTDQFFEIELLACLQVEVHANVTLEVLAEFCFPRGNPEFVDQDANSSCDFPEWPFNC</sequence>
<feature type="domain" description="Fibronectin type-III" evidence="4">
    <location>
        <begin position="1415"/>
        <end position="1529"/>
    </location>
</feature>
<gene>
    <name evidence="5" type="ORF">AF331_12060</name>
</gene>
<dbReference type="PANTHER" id="PTHR36108">
    <property type="entry name" value="COLOSSIN-B-RELATED"/>
    <property type="match status" value="1"/>
</dbReference>
<dbReference type="EMBL" id="LGUE01000004">
    <property type="protein sequence ID" value="KON84751.1"/>
    <property type="molecule type" value="Genomic_DNA"/>
</dbReference>
<evidence type="ECO:0000256" key="1">
    <source>
        <dbReference type="ARBA" id="ARBA00007257"/>
    </source>
</evidence>
<dbReference type="STRING" id="189381.GCA_900166615_01484"/>
<evidence type="ECO:0000256" key="2">
    <source>
        <dbReference type="ARBA" id="ARBA00022525"/>
    </source>
</evidence>
<feature type="domain" description="Fibronectin type-III" evidence="4">
    <location>
        <begin position="727"/>
        <end position="844"/>
    </location>
</feature>
<dbReference type="OrthoDB" id="176752at2"/>
<dbReference type="Proteomes" id="UP000037405">
    <property type="component" value="Unassembled WGS sequence"/>
</dbReference>
<dbReference type="InterPro" id="IPR013784">
    <property type="entry name" value="Carb-bd-like_fold"/>
</dbReference>
<evidence type="ECO:0000313" key="5">
    <source>
        <dbReference type="EMBL" id="KON84751.1"/>
    </source>
</evidence>
<keyword evidence="6" id="KW-1185">Reference proteome</keyword>
<dbReference type="Gene3D" id="2.60.40.1120">
    <property type="entry name" value="Carboxypeptidase-like, regulatory domain"/>
    <property type="match status" value="23"/>
</dbReference>
<comment type="caution">
    <text evidence="5">The sequence shown here is derived from an EMBL/GenBank/DDBJ whole genome shotgun (WGS) entry which is preliminary data.</text>
</comment>
<keyword evidence="3" id="KW-0732">Signal</keyword>
<organism evidence="5 6">
    <name type="scientific">Rossellomorea marisflavi</name>
    <dbReference type="NCBI Taxonomy" id="189381"/>
    <lineage>
        <taxon>Bacteria</taxon>
        <taxon>Bacillati</taxon>
        <taxon>Bacillota</taxon>
        <taxon>Bacilli</taxon>
        <taxon>Bacillales</taxon>
        <taxon>Bacillaceae</taxon>
        <taxon>Rossellomorea</taxon>
    </lineage>
</organism>
<accession>A0A0M0G5P2</accession>
<dbReference type="SMART" id="SM00060">
    <property type="entry name" value="FN3"/>
    <property type="match status" value="5"/>
</dbReference>
<feature type="domain" description="Fibronectin type-III" evidence="4">
    <location>
        <begin position="952"/>
        <end position="1017"/>
    </location>
</feature>
<dbReference type="PANTHER" id="PTHR36108:SF13">
    <property type="entry name" value="COLOSSIN-B-RELATED"/>
    <property type="match status" value="1"/>
</dbReference>
<evidence type="ECO:0000313" key="6">
    <source>
        <dbReference type="Proteomes" id="UP000037405"/>
    </source>
</evidence>
<dbReference type="SUPFAM" id="SSF49452">
    <property type="entry name" value="Starch-binding domain-like"/>
    <property type="match status" value="12"/>
</dbReference>
<evidence type="ECO:0000259" key="4">
    <source>
        <dbReference type="SMART" id="SM00060"/>
    </source>
</evidence>
<feature type="domain" description="Fibronectin type-III" evidence="4">
    <location>
        <begin position="471"/>
        <end position="585"/>
    </location>
</feature>
<dbReference type="Gene3D" id="2.60.40.1170">
    <property type="entry name" value="Mu homology domain, subdomain B"/>
    <property type="match status" value="1"/>
</dbReference>
<comment type="similarity">
    <text evidence="1">Belongs to the serine-aspartate repeat-containing protein (SDr) family.</text>
</comment>